<dbReference type="Gene3D" id="1.25.40.10">
    <property type="entry name" value="Tetratricopeptide repeat domain"/>
    <property type="match status" value="1"/>
</dbReference>
<evidence type="ECO:0000256" key="4">
    <source>
        <dbReference type="ARBA" id="ARBA00044511"/>
    </source>
</evidence>
<protein>
    <recommendedName>
        <fullName evidence="8">Pentatricopeptide repeat protein</fullName>
    </recommendedName>
</protein>
<evidence type="ECO:0000313" key="6">
    <source>
        <dbReference type="EMBL" id="KAL1612314.1"/>
    </source>
</evidence>
<comment type="similarity">
    <text evidence="1">Belongs to the CCM1 family.</text>
</comment>
<keyword evidence="2" id="KW-0677">Repeat</keyword>
<dbReference type="PANTHER" id="PTHR47447">
    <property type="entry name" value="OS03G0856100 PROTEIN"/>
    <property type="match status" value="1"/>
</dbReference>
<dbReference type="Pfam" id="PF01535">
    <property type="entry name" value="PPR"/>
    <property type="match status" value="2"/>
</dbReference>
<comment type="caution">
    <text evidence="6">The sequence shown here is derived from an EMBL/GenBank/DDBJ whole genome shotgun (WGS) entry which is preliminary data.</text>
</comment>
<dbReference type="PANTHER" id="PTHR47447:SF17">
    <property type="entry name" value="OS12G0638900 PROTEIN"/>
    <property type="match status" value="1"/>
</dbReference>
<dbReference type="InterPro" id="IPR011990">
    <property type="entry name" value="TPR-like_helical_dom_sf"/>
</dbReference>
<evidence type="ECO:0000256" key="5">
    <source>
        <dbReference type="PROSITE-ProRule" id="PRU00708"/>
    </source>
</evidence>
<dbReference type="NCBIfam" id="TIGR00756">
    <property type="entry name" value="PPR"/>
    <property type="match status" value="2"/>
</dbReference>
<feature type="repeat" description="PPR" evidence="5">
    <location>
        <begin position="307"/>
        <end position="337"/>
    </location>
</feature>
<sequence length="550" mass="63105">MEKFFIQALARAGSCPEHAKQISTYRDGLPFTGPHHKARRRRIDTHVRREYASARPVRKGPFRIAKKFAEKELKALVDYYGIDTGPPQDWDESVEDDGSLVWNVGDEHEPWPPKEPKDAEIAEKLKALVKLNEPSQDEIWDTYRQLSEPRIVYLPAKTIHDMLHELSIVERPTPVVMQRYLSILDDMKNAHIHIRRHEWTTAARFAGRYNGAVSPDDLQSALYLWRDMEQRANIRGSHVTFNVLFDIAVKAGKYTLAELLLKEMKARRLRFHRHFRVSLIYYHGVMQNGNGVRRVYQDMVEAGDVVDVVVLNAVIAALIRAGEPSAAEHVFERMKRLAATGRATGNTSPFKIPGGSTITKTDRSWRGRRKLGLDLTYEGRHLAWDSDTDGLKRLQEWAPITPNSRTYSLLIRYQATVTGNIDRVNELLREMGYNGVPLEGSIFVVIFHGFSNFGGVRYSSWTRSKLEQTWKEYLQAVKDGLDRTWIGQTSVIAALKAFKKCADAQRTMDAWWEVKALWEPSAEEEDGVLKTLRHLVPHRGFFDGKRDVFV</sequence>
<organism evidence="6 7">
    <name type="scientific">Paraconiothyrium brasiliense</name>
    <dbReference type="NCBI Taxonomy" id="300254"/>
    <lineage>
        <taxon>Eukaryota</taxon>
        <taxon>Fungi</taxon>
        <taxon>Dikarya</taxon>
        <taxon>Ascomycota</taxon>
        <taxon>Pezizomycotina</taxon>
        <taxon>Dothideomycetes</taxon>
        <taxon>Pleosporomycetidae</taxon>
        <taxon>Pleosporales</taxon>
        <taxon>Massarineae</taxon>
        <taxon>Didymosphaeriaceae</taxon>
        <taxon>Paraconiothyrium</taxon>
    </lineage>
</organism>
<comment type="function">
    <text evidence="3">Regulates mitochondrial small subunit maturation by controlling 15S rRNA 5'-end processing. Localizes to the 5' precursor of the 15S rRNA in a position that is subsequently occupied by mS47 in the mature yeast mtSSU. Uses structure and sequence-specific RNA recognition, binding to a single-stranded region of the precursor and specifically recognizing bases -6 to -1. The exchange of Ccm1 for mS47 is coupled to the irreversible removal of precursor rRNA that is accompanied by conformational changes of the mitoribosomal proteins uS5m and mS26. These conformational changes signal completion of 5'-end rRNA processing through protection of the mature 5'-end of the 15S rRNA and stabilization of mS47. The removal of the 5' precursor together with the dissociation of Ccm1 may be catalyzed by the 5'-3' exoribonuclease Pet127. Involved in the specific removal of group I introns in mitochondrial encoded transcripts.</text>
</comment>
<gene>
    <name evidence="6" type="ORF">SLS60_000540</name>
</gene>
<evidence type="ECO:0000256" key="1">
    <source>
        <dbReference type="ARBA" id="ARBA00006192"/>
    </source>
</evidence>
<comment type="subunit">
    <text evidence="4">Binds to mitochondrial small subunit 15S rRNA.</text>
</comment>
<keyword evidence="7" id="KW-1185">Reference proteome</keyword>
<evidence type="ECO:0000256" key="3">
    <source>
        <dbReference type="ARBA" id="ARBA00044493"/>
    </source>
</evidence>
<evidence type="ECO:0000313" key="7">
    <source>
        <dbReference type="Proteomes" id="UP001521785"/>
    </source>
</evidence>
<evidence type="ECO:0000256" key="2">
    <source>
        <dbReference type="ARBA" id="ARBA00022737"/>
    </source>
</evidence>
<evidence type="ECO:0008006" key="8">
    <source>
        <dbReference type="Google" id="ProtNLM"/>
    </source>
</evidence>
<reference evidence="6 7" key="1">
    <citation type="submission" date="2024-02" db="EMBL/GenBank/DDBJ databases">
        <title>De novo assembly and annotation of 12 fungi associated with fruit tree decline syndrome in Ontario, Canada.</title>
        <authorList>
            <person name="Sulman M."/>
            <person name="Ellouze W."/>
            <person name="Ilyukhin E."/>
        </authorList>
    </citation>
    <scope>NUCLEOTIDE SEQUENCE [LARGE SCALE GENOMIC DNA]</scope>
    <source>
        <strain evidence="6 7">M42-189</strain>
    </source>
</reference>
<proteinExistence type="inferred from homology"/>
<dbReference type="EMBL" id="JAKJXO020000001">
    <property type="protein sequence ID" value="KAL1612314.1"/>
    <property type="molecule type" value="Genomic_DNA"/>
</dbReference>
<dbReference type="PROSITE" id="PS51375">
    <property type="entry name" value="PPR"/>
    <property type="match status" value="1"/>
</dbReference>
<accession>A0ABR3S7N8</accession>
<dbReference type="InterPro" id="IPR002885">
    <property type="entry name" value="PPR_rpt"/>
</dbReference>
<name>A0ABR3S7N8_9PLEO</name>
<dbReference type="Proteomes" id="UP001521785">
    <property type="component" value="Unassembled WGS sequence"/>
</dbReference>